<evidence type="ECO:0000313" key="2">
    <source>
        <dbReference type="Proteomes" id="UP000659767"/>
    </source>
</evidence>
<organism evidence="1 2">
    <name type="scientific">Streptomyces badius</name>
    <dbReference type="NCBI Taxonomy" id="1941"/>
    <lineage>
        <taxon>Bacteria</taxon>
        <taxon>Bacillati</taxon>
        <taxon>Actinomycetota</taxon>
        <taxon>Actinomycetes</taxon>
        <taxon>Kitasatosporales</taxon>
        <taxon>Streptomycetaceae</taxon>
        <taxon>Streptomyces</taxon>
    </lineage>
</organism>
<dbReference type="RefSeq" id="WP_199889801.1">
    <property type="nucleotide sequence ID" value="NZ_BMSZ01000029.1"/>
</dbReference>
<proteinExistence type="predicted"/>
<gene>
    <name evidence="1" type="ORF">GCM10010253_65600</name>
</gene>
<accession>A0ABQ2TNT4</accession>
<dbReference type="Proteomes" id="UP000659767">
    <property type="component" value="Unassembled WGS sequence"/>
</dbReference>
<dbReference type="Gene3D" id="3.40.570.10">
    <property type="entry name" value="Extracellular Endonuclease, subunit A"/>
    <property type="match status" value="1"/>
</dbReference>
<evidence type="ECO:0000313" key="1">
    <source>
        <dbReference type="EMBL" id="GGS81794.1"/>
    </source>
</evidence>
<evidence type="ECO:0008006" key="3">
    <source>
        <dbReference type="Google" id="ProtNLM"/>
    </source>
</evidence>
<dbReference type="EMBL" id="BMSZ01000029">
    <property type="protein sequence ID" value="GGS81794.1"/>
    <property type="molecule type" value="Genomic_DNA"/>
</dbReference>
<keyword evidence="2" id="KW-1185">Reference proteome</keyword>
<reference evidence="2" key="1">
    <citation type="journal article" date="2019" name="Int. J. Syst. Evol. Microbiol.">
        <title>The Global Catalogue of Microorganisms (GCM) 10K type strain sequencing project: providing services to taxonomists for standard genome sequencing and annotation.</title>
        <authorList>
            <consortium name="The Broad Institute Genomics Platform"/>
            <consortium name="The Broad Institute Genome Sequencing Center for Infectious Disease"/>
            <person name="Wu L."/>
            <person name="Ma J."/>
        </authorList>
    </citation>
    <scope>NUCLEOTIDE SEQUENCE [LARGE SCALE GENOMIC DNA]</scope>
    <source>
        <strain evidence="2">JCM 4350</strain>
    </source>
</reference>
<protein>
    <recommendedName>
        <fullName evidence="3">Ricin B lectin domain-containing protein</fullName>
    </recommendedName>
</protein>
<sequence length="66" mass="7272">MQSSETAVRRWLDAGDSIFYMSVPRYAGSNTTPDTIDLYAIGNRGYFQQWTVNNTASGLPPNGLTP</sequence>
<name>A0ABQ2TNT4_STRBA</name>
<dbReference type="InterPro" id="IPR044929">
    <property type="entry name" value="DNA/RNA_non-sp_Endonuclease_sf"/>
</dbReference>
<comment type="caution">
    <text evidence="1">The sequence shown here is derived from an EMBL/GenBank/DDBJ whole genome shotgun (WGS) entry which is preliminary data.</text>
</comment>